<evidence type="ECO:0000313" key="3">
    <source>
        <dbReference type="Proteomes" id="UP000195772"/>
    </source>
</evidence>
<feature type="domain" description="N-acetyltransferase" evidence="1">
    <location>
        <begin position="10"/>
        <end position="165"/>
    </location>
</feature>
<dbReference type="OrthoDB" id="9788916at2"/>
<dbReference type="Proteomes" id="UP000195772">
    <property type="component" value="Unassembled WGS sequence"/>
</dbReference>
<protein>
    <submittedName>
        <fullName evidence="2">GNAT family N-acetyltransferase</fullName>
    </submittedName>
</protein>
<dbReference type="PANTHER" id="PTHR43792">
    <property type="entry name" value="GNAT FAMILY, PUTATIVE (AFU_ORTHOLOGUE AFUA_3G00765)-RELATED-RELATED"/>
    <property type="match status" value="1"/>
</dbReference>
<sequence>MIFPAQTSRLVLRAWREDDFDAFAAMNADPRVMEYFPAPLTREESTAFFGHIREEFQTEGFGLYAVERISDGLLLGYTGLHRVTFDGLCGQIEVIWRLRADAWGNGYAPEAAQACLTLAAKLGIEEAIAFTAVTNRRSQRVMQKIGMECVGQFNHPTLPEGHPLRRHVLYWIGIKG</sequence>
<proteinExistence type="predicted"/>
<dbReference type="EMBL" id="NFHB01000007">
    <property type="protein sequence ID" value="OUN02507.1"/>
    <property type="molecule type" value="Genomic_DNA"/>
</dbReference>
<dbReference type="InterPro" id="IPR016181">
    <property type="entry name" value="Acyl_CoA_acyltransferase"/>
</dbReference>
<name>A0A1Y3QVU3_9BACT</name>
<dbReference type="InterPro" id="IPR051531">
    <property type="entry name" value="N-acetyltransferase"/>
</dbReference>
<evidence type="ECO:0000313" key="2">
    <source>
        <dbReference type="EMBL" id="OUN02507.1"/>
    </source>
</evidence>
<dbReference type="RefSeq" id="WP_087402858.1">
    <property type="nucleotide sequence ID" value="NZ_NFHB01000007.1"/>
</dbReference>
<gene>
    <name evidence="2" type="ORF">B5G41_10630</name>
</gene>
<dbReference type="GO" id="GO:0016747">
    <property type="term" value="F:acyltransferase activity, transferring groups other than amino-acyl groups"/>
    <property type="evidence" value="ECO:0007669"/>
    <property type="project" value="InterPro"/>
</dbReference>
<keyword evidence="2" id="KW-0808">Transferase</keyword>
<organism evidence="2 3">
    <name type="scientific">Alistipes onderdonkii</name>
    <dbReference type="NCBI Taxonomy" id="328813"/>
    <lineage>
        <taxon>Bacteria</taxon>
        <taxon>Pseudomonadati</taxon>
        <taxon>Bacteroidota</taxon>
        <taxon>Bacteroidia</taxon>
        <taxon>Bacteroidales</taxon>
        <taxon>Rikenellaceae</taxon>
        <taxon>Alistipes</taxon>
    </lineage>
</organism>
<dbReference type="Pfam" id="PF13302">
    <property type="entry name" value="Acetyltransf_3"/>
    <property type="match status" value="1"/>
</dbReference>
<evidence type="ECO:0000259" key="1">
    <source>
        <dbReference type="PROSITE" id="PS51186"/>
    </source>
</evidence>
<dbReference type="SUPFAM" id="SSF55729">
    <property type="entry name" value="Acyl-CoA N-acyltransferases (Nat)"/>
    <property type="match status" value="1"/>
</dbReference>
<dbReference type="InterPro" id="IPR000182">
    <property type="entry name" value="GNAT_dom"/>
</dbReference>
<reference evidence="3" key="1">
    <citation type="submission" date="2017-04" db="EMBL/GenBank/DDBJ databases">
        <title>Function of individual gut microbiota members based on whole genome sequencing of pure cultures obtained from chicken caecum.</title>
        <authorList>
            <person name="Medvecky M."/>
            <person name="Cejkova D."/>
            <person name="Polansky O."/>
            <person name="Karasova D."/>
            <person name="Kubasova T."/>
            <person name="Cizek A."/>
            <person name="Rychlik I."/>
        </authorList>
    </citation>
    <scope>NUCLEOTIDE SEQUENCE [LARGE SCALE GENOMIC DNA]</scope>
    <source>
        <strain evidence="3">An90</strain>
    </source>
</reference>
<dbReference type="Gene3D" id="3.40.630.30">
    <property type="match status" value="1"/>
</dbReference>
<comment type="caution">
    <text evidence="2">The sequence shown here is derived from an EMBL/GenBank/DDBJ whole genome shotgun (WGS) entry which is preliminary data.</text>
</comment>
<accession>A0A1Y3QVU3</accession>
<dbReference type="PROSITE" id="PS51186">
    <property type="entry name" value="GNAT"/>
    <property type="match status" value="1"/>
</dbReference>
<dbReference type="eggNOG" id="COG1670">
    <property type="taxonomic scope" value="Bacteria"/>
</dbReference>
<dbReference type="AlphaFoldDB" id="A0A1Y3QVU3"/>
<dbReference type="PANTHER" id="PTHR43792:SF1">
    <property type="entry name" value="N-ACETYLTRANSFERASE DOMAIN-CONTAINING PROTEIN"/>
    <property type="match status" value="1"/>
</dbReference>